<feature type="compositionally biased region" description="Acidic residues" evidence="1">
    <location>
        <begin position="15"/>
        <end position="25"/>
    </location>
</feature>
<dbReference type="EMBL" id="CANTFL010001486">
    <property type="protein sequence ID" value="CAI5743224.1"/>
    <property type="molecule type" value="Genomic_DNA"/>
</dbReference>
<gene>
    <name evidence="3" type="ORF">HBR001_LOCUS9370</name>
</gene>
<keyword evidence="2" id="KW-0812">Transmembrane</keyword>
<dbReference type="PANTHER" id="PTHR31134:SF1">
    <property type="entry name" value="TRANSMEMBRANE PROTEIN 128"/>
    <property type="match status" value="1"/>
</dbReference>
<comment type="caution">
    <text evidence="3">The sequence shown here is derived from an EMBL/GenBank/DDBJ whole genome shotgun (WGS) entry which is preliminary data.</text>
</comment>
<feature type="region of interest" description="Disordered" evidence="1">
    <location>
        <begin position="1"/>
        <end position="32"/>
    </location>
</feature>
<evidence type="ECO:0000313" key="3">
    <source>
        <dbReference type="EMBL" id="CAI5743224.1"/>
    </source>
</evidence>
<accession>A0AAV0V6C0</accession>
<evidence type="ECO:0000256" key="2">
    <source>
        <dbReference type="SAM" id="Phobius"/>
    </source>
</evidence>
<feature type="transmembrane region" description="Helical" evidence="2">
    <location>
        <begin position="81"/>
        <end position="100"/>
    </location>
</feature>
<evidence type="ECO:0000313" key="4">
    <source>
        <dbReference type="Proteomes" id="UP001162031"/>
    </source>
</evidence>
<dbReference type="Pfam" id="PF20479">
    <property type="entry name" value="TMEM128"/>
    <property type="match status" value="1"/>
</dbReference>
<feature type="transmembrane region" description="Helical" evidence="2">
    <location>
        <begin position="112"/>
        <end position="133"/>
    </location>
</feature>
<protein>
    <recommendedName>
        <fullName evidence="5">Transmembrane protein</fullName>
    </recommendedName>
</protein>
<reference evidence="3" key="1">
    <citation type="submission" date="2022-12" db="EMBL/GenBank/DDBJ databases">
        <authorList>
            <person name="Webb A."/>
        </authorList>
    </citation>
    <scope>NUCLEOTIDE SEQUENCE</scope>
    <source>
        <strain evidence="3">Hp1</strain>
    </source>
</reference>
<evidence type="ECO:0000256" key="1">
    <source>
        <dbReference type="SAM" id="MobiDB-lite"/>
    </source>
</evidence>
<organism evidence="3 4">
    <name type="scientific">Hyaloperonospora brassicae</name>
    <name type="common">Brassica downy mildew</name>
    <name type="synonym">Peronospora brassicae</name>
    <dbReference type="NCBI Taxonomy" id="162125"/>
    <lineage>
        <taxon>Eukaryota</taxon>
        <taxon>Sar</taxon>
        <taxon>Stramenopiles</taxon>
        <taxon>Oomycota</taxon>
        <taxon>Peronosporomycetes</taxon>
        <taxon>Peronosporales</taxon>
        <taxon>Peronosporaceae</taxon>
        <taxon>Hyaloperonospora</taxon>
    </lineage>
</organism>
<feature type="transmembrane region" description="Helical" evidence="2">
    <location>
        <begin position="139"/>
        <end position="162"/>
    </location>
</feature>
<name>A0AAV0V6C0_HYABA</name>
<keyword evidence="2" id="KW-1133">Transmembrane helix</keyword>
<evidence type="ECO:0008006" key="5">
    <source>
        <dbReference type="Google" id="ProtNLM"/>
    </source>
</evidence>
<dbReference type="Proteomes" id="UP001162031">
    <property type="component" value="Unassembled WGS sequence"/>
</dbReference>
<dbReference type="InterPro" id="IPR033579">
    <property type="entry name" value="TMEM128"/>
</dbReference>
<dbReference type="AlphaFoldDB" id="A0AAV0V6C0"/>
<keyword evidence="4" id="KW-1185">Reference proteome</keyword>
<sequence length="165" mass="18237">MTARPYQRAHHRESDESDDDDEDNSSDCRQQRVSRSQRAAQRSMQLHAFLWMAAAGLVAYGTDFIRVIATDARVKWGFFEIALGCTGVNVCITAYLAVYLPCIKRIQLDWSVYCPKVISVGTVAGSVAALSYVCAFWPVYGLFTPGLLGLLSIGTLMIAHFVPPI</sequence>
<feature type="transmembrane region" description="Helical" evidence="2">
    <location>
        <begin position="48"/>
        <end position="69"/>
    </location>
</feature>
<dbReference type="PANTHER" id="PTHR31134">
    <property type="entry name" value="TRANSMEMBRANE PROTEIN 128"/>
    <property type="match status" value="1"/>
</dbReference>
<keyword evidence="2" id="KW-0472">Membrane</keyword>
<proteinExistence type="predicted"/>